<protein>
    <recommendedName>
        <fullName evidence="1">dUTPase-like domain-containing protein</fullName>
    </recommendedName>
</protein>
<dbReference type="InterPro" id="IPR036157">
    <property type="entry name" value="dUTPase-like_sf"/>
</dbReference>
<sequence>MSHILKIKLHDQNLLPLYYNHRSAYIDDAGIDLFVPKATIVPAKSIGFVIKLNISAELTDYMNNSMSYFLVSRYSMNFTSLRCKISVMDAGYRGELSMIVDNISDVDYQIQQHQRLVQICAPDLKHIIVKIVSKLSKGSRYKRGLGSYNNQNIKYCHSKFKMMDHSLDDFRDKDDLDVILPLYLRPKL</sequence>
<reference evidence="2" key="1">
    <citation type="journal article" date="2020" name="Nature">
        <title>Giant virus diversity and host interactions through global metagenomics.</title>
        <authorList>
            <person name="Schulz F."/>
            <person name="Roux S."/>
            <person name="Paez-Espino D."/>
            <person name="Jungbluth S."/>
            <person name="Walsh D.A."/>
            <person name="Denef V.J."/>
            <person name="McMahon K.D."/>
            <person name="Konstantinidis K.T."/>
            <person name="Eloe-Fadrosh E.A."/>
            <person name="Kyrpides N.C."/>
            <person name="Woyke T."/>
        </authorList>
    </citation>
    <scope>NUCLEOTIDE SEQUENCE</scope>
    <source>
        <strain evidence="2">GVMAG-M-3300020192-26</strain>
    </source>
</reference>
<dbReference type="SUPFAM" id="SSF51283">
    <property type="entry name" value="dUTPase-like"/>
    <property type="match status" value="1"/>
</dbReference>
<evidence type="ECO:0000313" key="2">
    <source>
        <dbReference type="EMBL" id="QHT00088.1"/>
    </source>
</evidence>
<dbReference type="Pfam" id="PF00692">
    <property type="entry name" value="dUTPase"/>
    <property type="match status" value="1"/>
</dbReference>
<dbReference type="EMBL" id="MN739352">
    <property type="protein sequence ID" value="QHT00088.1"/>
    <property type="molecule type" value="Genomic_DNA"/>
</dbReference>
<dbReference type="AlphaFoldDB" id="A0A6C0C678"/>
<dbReference type="Gene3D" id="2.70.40.10">
    <property type="match status" value="1"/>
</dbReference>
<feature type="domain" description="dUTPase-like" evidence="1">
    <location>
        <begin position="25"/>
        <end position="147"/>
    </location>
</feature>
<name>A0A6C0C678_9ZZZZ</name>
<dbReference type="InterPro" id="IPR029054">
    <property type="entry name" value="dUTPase-like"/>
</dbReference>
<proteinExistence type="predicted"/>
<accession>A0A6C0C678</accession>
<organism evidence="2">
    <name type="scientific">viral metagenome</name>
    <dbReference type="NCBI Taxonomy" id="1070528"/>
    <lineage>
        <taxon>unclassified sequences</taxon>
        <taxon>metagenomes</taxon>
        <taxon>organismal metagenomes</taxon>
    </lineage>
</organism>
<evidence type="ECO:0000259" key="1">
    <source>
        <dbReference type="Pfam" id="PF00692"/>
    </source>
</evidence>